<dbReference type="EMBL" id="CM020618">
    <property type="protein sequence ID" value="KAK1858365.1"/>
    <property type="molecule type" value="Genomic_DNA"/>
</dbReference>
<organism evidence="1 2">
    <name type="scientific">Pyropia yezoensis</name>
    <name type="common">Susabi-nori</name>
    <name type="synonym">Porphyra yezoensis</name>
    <dbReference type="NCBI Taxonomy" id="2788"/>
    <lineage>
        <taxon>Eukaryota</taxon>
        <taxon>Rhodophyta</taxon>
        <taxon>Bangiophyceae</taxon>
        <taxon>Bangiales</taxon>
        <taxon>Bangiaceae</taxon>
        <taxon>Pyropia</taxon>
    </lineage>
</organism>
<protein>
    <submittedName>
        <fullName evidence="1">Uncharacterized protein</fullName>
    </submittedName>
</protein>
<proteinExistence type="predicted"/>
<comment type="caution">
    <text evidence="1">The sequence shown here is derived from an EMBL/GenBank/DDBJ whole genome shotgun (WGS) entry which is preliminary data.</text>
</comment>
<gene>
    <name evidence="1" type="ORF">I4F81_000973</name>
</gene>
<dbReference type="Proteomes" id="UP000798662">
    <property type="component" value="Chromosome 1"/>
</dbReference>
<keyword evidence="2" id="KW-1185">Reference proteome</keyword>
<evidence type="ECO:0000313" key="1">
    <source>
        <dbReference type="EMBL" id="KAK1858365.1"/>
    </source>
</evidence>
<sequence length="296" mass="31825">MVTASVAPRARGPVALDRLLFRAGRCSRHSVTGLFFLLSGHLIIMETAAPSFGGSAMNYIEVFHSKQSWRICTISYSADGRPWVPFNRFCLIDASEVRPGFRVFRIRASSLTFRLSNGRGTGDSANDMAYTAPSPGRYVADNGLTRVGDADVGACVAAERTTARETHNWIELSVRVDAKWPQAWATVAVDGGEWSALPGLRLRERLVDGERWCWTRVRGSRAEFALHDGGDEWDNGGGGNYVVGWPGKWVVAGGECNYLGPADADLAAIAAAEQGDRGQQAEGSTGANAEPATAST</sequence>
<accession>A0ACC3BKU3</accession>
<evidence type="ECO:0000313" key="2">
    <source>
        <dbReference type="Proteomes" id="UP000798662"/>
    </source>
</evidence>
<name>A0ACC3BKU3_PYRYE</name>
<reference evidence="1" key="1">
    <citation type="submission" date="2019-11" db="EMBL/GenBank/DDBJ databases">
        <title>Nori genome reveals adaptations in red seaweeds to the harsh intertidal environment.</title>
        <authorList>
            <person name="Wang D."/>
            <person name="Mao Y."/>
        </authorList>
    </citation>
    <scope>NUCLEOTIDE SEQUENCE</scope>
    <source>
        <tissue evidence="1">Gametophyte</tissue>
    </source>
</reference>